<keyword evidence="10" id="KW-1006">Bacterial flagellum protein export</keyword>
<accession>A0A1I0N112</accession>
<keyword evidence="5" id="KW-1003">Cell membrane</keyword>
<dbReference type="AlphaFoldDB" id="A0A1I0N112"/>
<evidence type="ECO:0000256" key="11">
    <source>
        <dbReference type="SAM" id="Coils"/>
    </source>
</evidence>
<dbReference type="Pfam" id="PF02050">
    <property type="entry name" value="FliJ"/>
    <property type="match status" value="1"/>
</dbReference>
<dbReference type="RefSeq" id="WP_092450773.1">
    <property type="nucleotide sequence ID" value="NZ_FOJI01000002.1"/>
</dbReference>
<dbReference type="GO" id="GO:0009288">
    <property type="term" value="C:bacterial-type flagellum"/>
    <property type="evidence" value="ECO:0007669"/>
    <property type="project" value="InterPro"/>
</dbReference>
<sequence>MAKFLYKLQNILSIKVSLETQSKTAYAEASNKFDAEESKLKNLIQKRLDYEEQYRQLSKAILDIPAIQRCNSAIDITKDMIKKQMVTVKVAEKNLDLARNRLNSAMKERKTYEKLKENSFEVFMKDLNSEEKKEIDELVSFNYNDNIRETGE</sequence>
<keyword evidence="6" id="KW-0145">Chemotaxis</keyword>
<evidence type="ECO:0000256" key="6">
    <source>
        <dbReference type="ARBA" id="ARBA00022500"/>
    </source>
</evidence>
<keyword evidence="13" id="KW-1185">Reference proteome</keyword>
<comment type="similarity">
    <text evidence="2">Belongs to the FliJ family.</text>
</comment>
<evidence type="ECO:0000256" key="5">
    <source>
        <dbReference type="ARBA" id="ARBA00022475"/>
    </source>
</evidence>
<evidence type="ECO:0000256" key="9">
    <source>
        <dbReference type="ARBA" id="ARBA00023136"/>
    </source>
</evidence>
<dbReference type="OrthoDB" id="1767518at2"/>
<dbReference type="GO" id="GO:0015031">
    <property type="term" value="P:protein transport"/>
    <property type="evidence" value="ECO:0007669"/>
    <property type="project" value="UniProtKB-KW"/>
</dbReference>
<keyword evidence="7" id="KW-1005">Bacterial flagellum biogenesis</keyword>
<evidence type="ECO:0000256" key="4">
    <source>
        <dbReference type="ARBA" id="ARBA00022448"/>
    </source>
</evidence>
<keyword evidence="12" id="KW-0969">Cilium</keyword>
<name>A0A1I0N112_9FIRM</name>
<keyword evidence="11" id="KW-0175">Coiled coil</keyword>
<dbReference type="GO" id="GO:0006935">
    <property type="term" value="P:chemotaxis"/>
    <property type="evidence" value="ECO:0007669"/>
    <property type="project" value="UniProtKB-KW"/>
</dbReference>
<evidence type="ECO:0000256" key="7">
    <source>
        <dbReference type="ARBA" id="ARBA00022795"/>
    </source>
</evidence>
<keyword evidence="8" id="KW-0653">Protein transport</keyword>
<dbReference type="STRING" id="99656.SAMN05421659_102305"/>
<evidence type="ECO:0000313" key="12">
    <source>
        <dbReference type="EMBL" id="SEV94712.1"/>
    </source>
</evidence>
<evidence type="ECO:0000256" key="1">
    <source>
        <dbReference type="ARBA" id="ARBA00004413"/>
    </source>
</evidence>
<keyword evidence="9" id="KW-0472">Membrane</keyword>
<organism evidence="12 13">
    <name type="scientific">[Clostridium] fimetarium</name>
    <dbReference type="NCBI Taxonomy" id="99656"/>
    <lineage>
        <taxon>Bacteria</taxon>
        <taxon>Bacillati</taxon>
        <taxon>Bacillota</taxon>
        <taxon>Clostridia</taxon>
        <taxon>Lachnospirales</taxon>
        <taxon>Lachnospiraceae</taxon>
    </lineage>
</organism>
<dbReference type="EMBL" id="FOJI01000002">
    <property type="protein sequence ID" value="SEV94712.1"/>
    <property type="molecule type" value="Genomic_DNA"/>
</dbReference>
<dbReference type="NCBIfam" id="TIGR02473">
    <property type="entry name" value="flagell_FliJ"/>
    <property type="match status" value="1"/>
</dbReference>
<dbReference type="GO" id="GO:0005886">
    <property type="term" value="C:plasma membrane"/>
    <property type="evidence" value="ECO:0007669"/>
    <property type="project" value="UniProtKB-SubCell"/>
</dbReference>
<dbReference type="InterPro" id="IPR012823">
    <property type="entry name" value="Flagell_FliJ"/>
</dbReference>
<evidence type="ECO:0000256" key="2">
    <source>
        <dbReference type="ARBA" id="ARBA00010004"/>
    </source>
</evidence>
<protein>
    <recommendedName>
        <fullName evidence="3">Flagellar FliJ protein</fullName>
    </recommendedName>
</protein>
<dbReference type="Proteomes" id="UP000199701">
    <property type="component" value="Unassembled WGS sequence"/>
</dbReference>
<dbReference type="Gene3D" id="1.10.287.1700">
    <property type="match status" value="1"/>
</dbReference>
<dbReference type="GO" id="GO:0071973">
    <property type="term" value="P:bacterial-type flagellum-dependent cell motility"/>
    <property type="evidence" value="ECO:0007669"/>
    <property type="project" value="InterPro"/>
</dbReference>
<proteinExistence type="inferred from homology"/>
<dbReference type="InterPro" id="IPR053716">
    <property type="entry name" value="Flag_assembly_chemotaxis_eff"/>
</dbReference>
<comment type="subcellular location">
    <subcellularLocation>
        <location evidence="1">Cell membrane</location>
        <topology evidence="1">Peripheral membrane protein</topology>
        <orientation evidence="1">Cytoplasmic side</orientation>
    </subcellularLocation>
</comment>
<evidence type="ECO:0000313" key="13">
    <source>
        <dbReference type="Proteomes" id="UP000199701"/>
    </source>
</evidence>
<evidence type="ECO:0000256" key="8">
    <source>
        <dbReference type="ARBA" id="ARBA00022927"/>
    </source>
</evidence>
<keyword evidence="4" id="KW-0813">Transport</keyword>
<feature type="coiled-coil region" evidence="11">
    <location>
        <begin position="26"/>
        <end position="60"/>
    </location>
</feature>
<reference evidence="12 13" key="1">
    <citation type="submission" date="2016-10" db="EMBL/GenBank/DDBJ databases">
        <authorList>
            <person name="de Groot N.N."/>
        </authorList>
    </citation>
    <scope>NUCLEOTIDE SEQUENCE [LARGE SCALE GENOMIC DNA]</scope>
    <source>
        <strain evidence="12 13">DSM 9179</strain>
    </source>
</reference>
<gene>
    <name evidence="12" type="ORF">SAMN05421659_102305</name>
</gene>
<evidence type="ECO:0000256" key="10">
    <source>
        <dbReference type="ARBA" id="ARBA00023225"/>
    </source>
</evidence>
<keyword evidence="12" id="KW-0282">Flagellum</keyword>
<feature type="coiled-coil region" evidence="11">
    <location>
        <begin position="88"/>
        <end position="115"/>
    </location>
</feature>
<evidence type="ECO:0000256" key="3">
    <source>
        <dbReference type="ARBA" id="ARBA00020392"/>
    </source>
</evidence>
<keyword evidence="12" id="KW-0966">Cell projection</keyword>
<dbReference type="GO" id="GO:0044781">
    <property type="term" value="P:bacterial-type flagellum organization"/>
    <property type="evidence" value="ECO:0007669"/>
    <property type="project" value="UniProtKB-KW"/>
</dbReference>